<keyword evidence="3" id="KW-0479">Metal-binding</keyword>
<dbReference type="InterPro" id="IPR000917">
    <property type="entry name" value="Sulfatase_N"/>
</dbReference>
<reference evidence="10" key="1">
    <citation type="journal article" date="2020" name="Cell">
        <title>Large-Scale Comparative Analyses of Tick Genomes Elucidate Their Genetic Diversity and Vector Capacities.</title>
        <authorList>
            <consortium name="Tick Genome and Microbiome Consortium (TIGMIC)"/>
            <person name="Jia N."/>
            <person name="Wang J."/>
            <person name="Shi W."/>
            <person name="Du L."/>
            <person name="Sun Y."/>
            <person name="Zhan W."/>
            <person name="Jiang J.F."/>
            <person name="Wang Q."/>
            <person name="Zhang B."/>
            <person name="Ji P."/>
            <person name="Bell-Sakyi L."/>
            <person name="Cui X.M."/>
            <person name="Yuan T.T."/>
            <person name="Jiang B.G."/>
            <person name="Yang W.F."/>
            <person name="Lam T.T."/>
            <person name="Chang Q.C."/>
            <person name="Ding S.J."/>
            <person name="Wang X.J."/>
            <person name="Zhu J.G."/>
            <person name="Ruan X.D."/>
            <person name="Zhao L."/>
            <person name="Wei J.T."/>
            <person name="Ye R.Z."/>
            <person name="Que T.C."/>
            <person name="Du C.H."/>
            <person name="Zhou Y.H."/>
            <person name="Cheng J.X."/>
            <person name="Dai P.F."/>
            <person name="Guo W.B."/>
            <person name="Han X.H."/>
            <person name="Huang E.J."/>
            <person name="Li L.F."/>
            <person name="Wei W."/>
            <person name="Gao Y.C."/>
            <person name="Liu J.Z."/>
            <person name="Shao H.Z."/>
            <person name="Wang X."/>
            <person name="Wang C.C."/>
            <person name="Yang T.C."/>
            <person name="Huo Q.B."/>
            <person name="Li W."/>
            <person name="Chen H.Y."/>
            <person name="Chen S.E."/>
            <person name="Zhou L.G."/>
            <person name="Ni X.B."/>
            <person name="Tian J.H."/>
            <person name="Sheng Y."/>
            <person name="Liu T."/>
            <person name="Pan Y.S."/>
            <person name="Xia L.Y."/>
            <person name="Li J."/>
            <person name="Zhao F."/>
            <person name="Cao W.C."/>
        </authorList>
    </citation>
    <scope>NUCLEOTIDE SEQUENCE</scope>
    <source>
        <strain evidence="10">Rmic-2018</strain>
    </source>
</reference>
<feature type="signal peptide" evidence="8">
    <location>
        <begin position="1"/>
        <end position="23"/>
    </location>
</feature>
<dbReference type="Pfam" id="PF00884">
    <property type="entry name" value="Sulfatase"/>
    <property type="match status" value="1"/>
</dbReference>
<dbReference type="VEuPathDB" id="VectorBase:LOC119167030"/>
<feature type="domain" description="Sulfatase N-terminal" evidence="9">
    <location>
        <begin position="28"/>
        <end position="362"/>
    </location>
</feature>
<keyword evidence="5" id="KW-0106">Calcium</keyword>
<dbReference type="SUPFAM" id="SSF53649">
    <property type="entry name" value="Alkaline phosphatase-like"/>
    <property type="match status" value="1"/>
</dbReference>
<evidence type="ECO:0000259" key="9">
    <source>
        <dbReference type="Pfam" id="PF00884"/>
    </source>
</evidence>
<accession>A0A9J6DYK9</accession>
<proteinExistence type="inferred from homology"/>
<dbReference type="InterPro" id="IPR017850">
    <property type="entry name" value="Alkaline_phosphatase_core_sf"/>
</dbReference>
<dbReference type="InterPro" id="IPR050738">
    <property type="entry name" value="Sulfatase"/>
</dbReference>
<keyword evidence="8" id="KW-0732">Signal</keyword>
<feature type="region of interest" description="Disordered" evidence="6">
    <location>
        <begin position="575"/>
        <end position="597"/>
    </location>
</feature>
<dbReference type="Proteomes" id="UP000821866">
    <property type="component" value="Chromosome 4"/>
</dbReference>
<evidence type="ECO:0000256" key="2">
    <source>
        <dbReference type="ARBA" id="ARBA00008779"/>
    </source>
</evidence>
<evidence type="ECO:0000256" key="1">
    <source>
        <dbReference type="ARBA" id="ARBA00001913"/>
    </source>
</evidence>
<name>A0A9J6DYK9_RHIMP</name>
<keyword evidence="4" id="KW-0378">Hydrolase</keyword>
<evidence type="ECO:0000313" key="11">
    <source>
        <dbReference type="Proteomes" id="UP000821866"/>
    </source>
</evidence>
<keyword evidence="7" id="KW-0472">Membrane</keyword>
<reference evidence="10" key="2">
    <citation type="submission" date="2021-09" db="EMBL/GenBank/DDBJ databases">
        <authorList>
            <person name="Jia N."/>
            <person name="Wang J."/>
            <person name="Shi W."/>
            <person name="Du L."/>
            <person name="Sun Y."/>
            <person name="Zhan W."/>
            <person name="Jiang J."/>
            <person name="Wang Q."/>
            <person name="Zhang B."/>
            <person name="Ji P."/>
            <person name="Sakyi L.B."/>
            <person name="Cui X."/>
            <person name="Yuan T."/>
            <person name="Jiang B."/>
            <person name="Yang W."/>
            <person name="Lam T.T.-Y."/>
            <person name="Chang Q."/>
            <person name="Ding S."/>
            <person name="Wang X."/>
            <person name="Zhu J."/>
            <person name="Ruan X."/>
            <person name="Zhao L."/>
            <person name="Wei J."/>
            <person name="Que T."/>
            <person name="Du C."/>
            <person name="Cheng J."/>
            <person name="Dai P."/>
            <person name="Han X."/>
            <person name="Huang E."/>
            <person name="Gao Y."/>
            <person name="Liu J."/>
            <person name="Shao H."/>
            <person name="Ye R."/>
            <person name="Li L."/>
            <person name="Wei W."/>
            <person name="Wang X."/>
            <person name="Wang C."/>
            <person name="Huo Q."/>
            <person name="Li W."/>
            <person name="Guo W."/>
            <person name="Chen H."/>
            <person name="Chen S."/>
            <person name="Zhou L."/>
            <person name="Zhou L."/>
            <person name="Ni X."/>
            <person name="Tian J."/>
            <person name="Zhou Y."/>
            <person name="Sheng Y."/>
            <person name="Liu T."/>
            <person name="Pan Y."/>
            <person name="Xia L."/>
            <person name="Li J."/>
            <person name="Zhao F."/>
            <person name="Cao W."/>
        </authorList>
    </citation>
    <scope>NUCLEOTIDE SEQUENCE</scope>
    <source>
        <strain evidence="10">Rmic-2018</strain>
        <tissue evidence="10">Larvae</tissue>
    </source>
</reference>
<dbReference type="EMBL" id="JABSTU010000006">
    <property type="protein sequence ID" value="KAH8027076.1"/>
    <property type="molecule type" value="Genomic_DNA"/>
</dbReference>
<dbReference type="InterPro" id="IPR024607">
    <property type="entry name" value="Sulfatase_CS"/>
</dbReference>
<evidence type="ECO:0000256" key="8">
    <source>
        <dbReference type="SAM" id="SignalP"/>
    </source>
</evidence>
<evidence type="ECO:0000256" key="4">
    <source>
        <dbReference type="ARBA" id="ARBA00022801"/>
    </source>
</evidence>
<dbReference type="GO" id="GO:0004065">
    <property type="term" value="F:arylsulfatase activity"/>
    <property type="evidence" value="ECO:0007669"/>
    <property type="project" value="TreeGrafter"/>
</dbReference>
<evidence type="ECO:0000256" key="6">
    <source>
        <dbReference type="SAM" id="MobiDB-lite"/>
    </source>
</evidence>
<feature type="region of interest" description="Disordered" evidence="6">
    <location>
        <begin position="410"/>
        <end position="454"/>
    </location>
</feature>
<keyword evidence="11" id="KW-1185">Reference proteome</keyword>
<keyword evidence="7" id="KW-1133">Transmembrane helix</keyword>
<comment type="cofactor">
    <cofactor evidence="1">
        <name>Ca(2+)</name>
        <dbReference type="ChEBI" id="CHEBI:29108"/>
    </cofactor>
</comment>
<organism evidence="10 11">
    <name type="scientific">Rhipicephalus microplus</name>
    <name type="common">Cattle tick</name>
    <name type="synonym">Boophilus microplus</name>
    <dbReference type="NCBI Taxonomy" id="6941"/>
    <lineage>
        <taxon>Eukaryota</taxon>
        <taxon>Metazoa</taxon>
        <taxon>Ecdysozoa</taxon>
        <taxon>Arthropoda</taxon>
        <taxon>Chelicerata</taxon>
        <taxon>Arachnida</taxon>
        <taxon>Acari</taxon>
        <taxon>Parasitiformes</taxon>
        <taxon>Ixodida</taxon>
        <taxon>Ixodoidea</taxon>
        <taxon>Ixodidae</taxon>
        <taxon>Rhipicephalinae</taxon>
        <taxon>Rhipicephalus</taxon>
        <taxon>Boophilus</taxon>
    </lineage>
</organism>
<evidence type="ECO:0000256" key="7">
    <source>
        <dbReference type="SAM" id="Phobius"/>
    </source>
</evidence>
<dbReference type="PROSITE" id="PS00149">
    <property type="entry name" value="SULFATASE_2"/>
    <property type="match status" value="1"/>
</dbReference>
<comment type="caution">
    <text evidence="10">The sequence shown here is derived from an EMBL/GenBank/DDBJ whole genome shotgun (WGS) entry which is preliminary data.</text>
</comment>
<dbReference type="PANTHER" id="PTHR42693:SF49">
    <property type="entry name" value="SULFATASE N-TERMINAL DOMAIN-CONTAINING PROTEIN"/>
    <property type="match status" value="1"/>
</dbReference>
<sequence>MRSLLRLRIPPWLLLLLSVAVHAAPRRPNIVVLLADDLGYGDVGCFGNTTISTPNIDRLAQNGAVLTHHTAAAAVCTPSRAALLTGRYPVRSGNVVPWLKALLPFCVSGMESYFKNKVFIIVASSGGLPNNETTFAKVLQQQGYSTGYIGKWHLGLYCTSKEDPCHHPLHHGFDYFYGLPLTNLKDFGDDDGSVVTTYFPNIFRFCYTAMTLSAAFSFLLYRSGRPIAAAFVFVLFFVDPAVLVFFIKSIPTLNGVVMRNFDVVEQPVRLPGMTQRLVAESQRFVRSAVAEGKPFLLFLSFIHVHTALFSHPFFIGKSAHGRYGDNVEELDWAIGKVTELLQETDQTNNTFVYFTSDNGAHVPRDWNSWRERGWLQRHLQRRKDHGWMGRRNSCAHSCFLAGTCSQWPQDRGIDQPARHDAHAAGGGRGEDSTGPRHRRQQHTPAPPQGNRGRFARVPFPLLRHSHPRSPLHPSRRFWYVEGALYEPRPSPVHVRLPLLRQLRAPPRPTSRLPPGLRPVRVAAPTRAGRSTCCTGARGRRGSGRRSTRRHCSWCRSSLTSSTLCGGRGYSRAAATSSAPVARTTRSRTPYETIRRGL</sequence>
<comment type="similarity">
    <text evidence="2">Belongs to the sulfatase family.</text>
</comment>
<feature type="transmembrane region" description="Helical" evidence="7">
    <location>
        <begin position="228"/>
        <end position="247"/>
    </location>
</feature>
<feature type="chain" id="PRO_5039931226" description="Sulfatase N-terminal domain-containing protein" evidence="8">
    <location>
        <begin position="24"/>
        <end position="597"/>
    </location>
</feature>
<dbReference type="Gene3D" id="3.40.720.10">
    <property type="entry name" value="Alkaline Phosphatase, subunit A"/>
    <property type="match status" value="2"/>
</dbReference>
<dbReference type="AlphaFoldDB" id="A0A9J6DYK9"/>
<evidence type="ECO:0000256" key="5">
    <source>
        <dbReference type="ARBA" id="ARBA00022837"/>
    </source>
</evidence>
<evidence type="ECO:0000256" key="3">
    <source>
        <dbReference type="ARBA" id="ARBA00022723"/>
    </source>
</evidence>
<keyword evidence="7" id="KW-0812">Transmembrane</keyword>
<evidence type="ECO:0000313" key="10">
    <source>
        <dbReference type="EMBL" id="KAH8027076.1"/>
    </source>
</evidence>
<gene>
    <name evidence="10" type="ORF">HPB51_002021</name>
</gene>
<dbReference type="GO" id="GO:0046872">
    <property type="term" value="F:metal ion binding"/>
    <property type="evidence" value="ECO:0007669"/>
    <property type="project" value="UniProtKB-KW"/>
</dbReference>
<feature type="transmembrane region" description="Helical" evidence="7">
    <location>
        <begin position="202"/>
        <end position="221"/>
    </location>
</feature>
<protein>
    <recommendedName>
        <fullName evidence="9">Sulfatase N-terminal domain-containing protein</fullName>
    </recommendedName>
</protein>
<dbReference type="PANTHER" id="PTHR42693">
    <property type="entry name" value="ARYLSULFATASE FAMILY MEMBER"/>
    <property type="match status" value="1"/>
</dbReference>
<feature type="compositionally biased region" description="Basic and acidic residues" evidence="6">
    <location>
        <begin position="411"/>
        <end position="434"/>
    </location>
</feature>
<dbReference type="PROSITE" id="PS00523">
    <property type="entry name" value="SULFATASE_1"/>
    <property type="match status" value="1"/>
</dbReference>